<dbReference type="PANTHER" id="PTHR42979">
    <property type="entry name" value="3-ISOPROPYLMALATE DEHYDROGENASE"/>
    <property type="match status" value="1"/>
</dbReference>
<evidence type="ECO:0000256" key="1">
    <source>
        <dbReference type="ARBA" id="ARBA00000624"/>
    </source>
</evidence>
<keyword evidence="13" id="KW-0963">Cytoplasm</keyword>
<evidence type="ECO:0000256" key="7">
    <source>
        <dbReference type="ARBA" id="ARBA00022605"/>
    </source>
</evidence>
<evidence type="ECO:0000256" key="12">
    <source>
        <dbReference type="ARBA" id="ARBA00023304"/>
    </source>
</evidence>
<evidence type="ECO:0000256" key="5">
    <source>
        <dbReference type="ARBA" id="ARBA00011738"/>
    </source>
</evidence>
<evidence type="ECO:0000256" key="13">
    <source>
        <dbReference type="HAMAP-Rule" id="MF_01033"/>
    </source>
</evidence>
<comment type="cofactor">
    <cofactor evidence="2">
        <name>Mn(2+)</name>
        <dbReference type="ChEBI" id="CHEBI:29035"/>
    </cofactor>
</comment>
<accession>A0ABP8GQV7</accession>
<dbReference type="NCBIfam" id="TIGR00169">
    <property type="entry name" value="leuB"/>
    <property type="match status" value="1"/>
</dbReference>
<evidence type="ECO:0000256" key="3">
    <source>
        <dbReference type="ARBA" id="ARBA00004762"/>
    </source>
</evidence>
<dbReference type="PANTHER" id="PTHR42979:SF1">
    <property type="entry name" value="3-ISOPROPYLMALATE DEHYDROGENASE"/>
    <property type="match status" value="1"/>
</dbReference>
<proteinExistence type="inferred from homology"/>
<evidence type="ECO:0000256" key="2">
    <source>
        <dbReference type="ARBA" id="ARBA00001936"/>
    </source>
</evidence>
<gene>
    <name evidence="13 16" type="primary">leuB</name>
    <name evidence="16" type="ORF">GCM10023149_32450</name>
</gene>
<comment type="similarity">
    <text evidence="4 13">Belongs to the isocitrate and isopropylmalate dehydrogenases family. LeuB type 1 subfamily.</text>
</comment>
<keyword evidence="7 13" id="KW-0028">Amino-acid biosynthesis</keyword>
<evidence type="ECO:0000256" key="4">
    <source>
        <dbReference type="ARBA" id="ARBA00008319"/>
    </source>
</evidence>
<feature type="binding site" evidence="13">
    <location>
        <position position="266"/>
    </location>
    <ligand>
        <name>Mg(2+)</name>
        <dbReference type="ChEBI" id="CHEBI:18420"/>
    </ligand>
</feature>
<protein>
    <recommendedName>
        <fullName evidence="13">3-isopropylmalate dehydrogenase</fullName>
        <ecNumber evidence="13">1.1.1.85</ecNumber>
    </recommendedName>
    <alternativeName>
        <fullName evidence="13">3-IPM-DH</fullName>
    </alternativeName>
    <alternativeName>
        <fullName evidence="13">Beta-IPM dehydrogenase</fullName>
        <shortName evidence="13">IMDH</shortName>
    </alternativeName>
</protein>
<keyword evidence="13" id="KW-0464">Manganese</keyword>
<keyword evidence="8 13" id="KW-0479">Metal-binding</keyword>
<dbReference type="Pfam" id="PF00180">
    <property type="entry name" value="Iso_dh"/>
    <property type="match status" value="1"/>
</dbReference>
<feature type="binding site" evidence="13">
    <location>
        <position position="242"/>
    </location>
    <ligand>
        <name>Mg(2+)</name>
        <dbReference type="ChEBI" id="CHEBI:18420"/>
    </ligand>
</feature>
<comment type="caution">
    <text evidence="13">Lacks conserved residue(s) required for the propagation of feature annotation.</text>
</comment>
<dbReference type="EMBL" id="BAABFT010000008">
    <property type="protein sequence ID" value="GAA4328435.1"/>
    <property type="molecule type" value="Genomic_DNA"/>
</dbReference>
<evidence type="ECO:0000256" key="9">
    <source>
        <dbReference type="ARBA" id="ARBA00022842"/>
    </source>
</evidence>
<evidence type="ECO:0000256" key="8">
    <source>
        <dbReference type="ARBA" id="ARBA00022723"/>
    </source>
</evidence>
<feature type="binding site" evidence="13">
    <location>
        <position position="156"/>
    </location>
    <ligand>
        <name>substrate</name>
    </ligand>
</feature>
<dbReference type="InterPro" id="IPR024084">
    <property type="entry name" value="IsoPropMal-DH-like_dom"/>
</dbReference>
<comment type="pathway">
    <text evidence="3 13 14">Amino-acid biosynthesis; L-leucine biosynthesis; L-leucine from 3-methyl-2-oxobutanoate: step 3/4.</text>
</comment>
<feature type="binding site" evidence="13">
    <location>
        <position position="242"/>
    </location>
    <ligand>
        <name>substrate</name>
    </ligand>
</feature>
<dbReference type="EC" id="1.1.1.85" evidence="13"/>
<reference evidence="17" key="1">
    <citation type="journal article" date="2019" name="Int. J. Syst. Evol. Microbiol.">
        <title>The Global Catalogue of Microorganisms (GCM) 10K type strain sequencing project: providing services to taxonomists for standard genome sequencing and annotation.</title>
        <authorList>
            <consortium name="The Broad Institute Genomics Platform"/>
            <consortium name="The Broad Institute Genome Sequencing Center for Infectious Disease"/>
            <person name="Wu L."/>
            <person name="Ma J."/>
        </authorList>
    </citation>
    <scope>NUCLEOTIDE SEQUENCE [LARGE SCALE GENOMIC DNA]</scope>
    <source>
        <strain evidence="17">JCM 17705</strain>
    </source>
</reference>
<comment type="catalytic activity">
    <reaction evidence="1 13 14">
        <text>(2R,3S)-3-isopropylmalate + NAD(+) = 4-methyl-2-oxopentanoate + CO2 + NADH</text>
        <dbReference type="Rhea" id="RHEA:32271"/>
        <dbReference type="ChEBI" id="CHEBI:16526"/>
        <dbReference type="ChEBI" id="CHEBI:17865"/>
        <dbReference type="ChEBI" id="CHEBI:35121"/>
        <dbReference type="ChEBI" id="CHEBI:57540"/>
        <dbReference type="ChEBI" id="CHEBI:57945"/>
        <dbReference type="EC" id="1.1.1.85"/>
    </reaction>
</comment>
<keyword evidence="17" id="KW-1185">Reference proteome</keyword>
<feature type="site" description="Important for catalysis" evidence="13">
    <location>
        <position position="163"/>
    </location>
</feature>
<keyword evidence="12 13" id="KW-0100">Branched-chain amino acid biosynthesis</keyword>
<evidence type="ECO:0000313" key="16">
    <source>
        <dbReference type="EMBL" id="GAA4328435.1"/>
    </source>
</evidence>
<keyword evidence="11 13" id="KW-0520">NAD</keyword>
<comment type="caution">
    <text evidence="16">The sequence shown here is derived from an EMBL/GenBank/DDBJ whole genome shotgun (WGS) entry which is preliminary data.</text>
</comment>
<keyword evidence="6 13" id="KW-0432">Leucine biosynthesis</keyword>
<evidence type="ECO:0000256" key="6">
    <source>
        <dbReference type="ARBA" id="ARBA00022430"/>
    </source>
</evidence>
<comment type="function">
    <text evidence="13 14">Catalyzes the oxidation of 3-carboxy-2-hydroxy-4-methylpentanoate (3-isopropylmalate) to 3-carboxy-4-methyl-2-oxopentanoate. The product decarboxylates to 4-methyl-2 oxopentanoate.</text>
</comment>
<evidence type="ECO:0000313" key="17">
    <source>
        <dbReference type="Proteomes" id="UP001500582"/>
    </source>
</evidence>
<dbReference type="InterPro" id="IPR004429">
    <property type="entry name" value="Isopropylmalate_DH"/>
</dbReference>
<feature type="site" description="Important for catalysis" evidence="13">
    <location>
        <position position="210"/>
    </location>
</feature>
<comment type="subunit">
    <text evidence="5 13 14">Homodimer.</text>
</comment>
<organism evidence="16 17">
    <name type="scientific">Mucilaginibacter gynuensis</name>
    <dbReference type="NCBI Taxonomy" id="1302236"/>
    <lineage>
        <taxon>Bacteria</taxon>
        <taxon>Pseudomonadati</taxon>
        <taxon>Bacteroidota</taxon>
        <taxon>Sphingobacteriia</taxon>
        <taxon>Sphingobacteriales</taxon>
        <taxon>Sphingobacteriaceae</taxon>
        <taxon>Mucilaginibacter</taxon>
    </lineage>
</organism>
<keyword evidence="9 13" id="KW-0460">Magnesium</keyword>
<dbReference type="HAMAP" id="MF_01033">
    <property type="entry name" value="LeuB_type1"/>
    <property type="match status" value="1"/>
</dbReference>
<evidence type="ECO:0000259" key="15">
    <source>
        <dbReference type="SMART" id="SM01329"/>
    </source>
</evidence>
<dbReference type="SMART" id="SM01329">
    <property type="entry name" value="Iso_dh"/>
    <property type="match status" value="1"/>
</dbReference>
<dbReference type="SUPFAM" id="SSF53659">
    <property type="entry name" value="Isocitrate/Isopropylmalate dehydrogenase-like"/>
    <property type="match status" value="1"/>
</dbReference>
<feature type="binding site" evidence="13">
    <location>
        <position position="270"/>
    </location>
    <ligand>
        <name>Mg(2+)</name>
        <dbReference type="ChEBI" id="CHEBI:18420"/>
    </ligand>
</feature>
<feature type="binding site" evidence="13">
    <location>
        <position position="118"/>
    </location>
    <ligand>
        <name>substrate</name>
    </ligand>
</feature>
<evidence type="ECO:0000256" key="11">
    <source>
        <dbReference type="ARBA" id="ARBA00023027"/>
    </source>
</evidence>
<dbReference type="PROSITE" id="PS00470">
    <property type="entry name" value="IDH_IMDH"/>
    <property type="match status" value="1"/>
</dbReference>
<evidence type="ECO:0000256" key="10">
    <source>
        <dbReference type="ARBA" id="ARBA00023002"/>
    </source>
</evidence>
<evidence type="ECO:0000256" key="14">
    <source>
        <dbReference type="RuleBase" id="RU004445"/>
    </source>
</evidence>
<dbReference type="InterPro" id="IPR019818">
    <property type="entry name" value="IsoCit/isopropylmalate_DH_CS"/>
</dbReference>
<dbReference type="Gene3D" id="3.40.718.10">
    <property type="entry name" value="Isopropylmalate Dehydrogenase"/>
    <property type="match status" value="1"/>
</dbReference>
<feature type="binding site" evidence="13">
    <location>
        <position position="128"/>
    </location>
    <ligand>
        <name>substrate</name>
    </ligand>
</feature>
<name>A0ABP8GQV7_9SPHI</name>
<keyword evidence="10 13" id="KW-0560">Oxidoreductase</keyword>
<sequence length="378" mass="41382">MCVEGVTRNSQPATHNTYKMGIKKHILVIPGDGIGPEVTTWGKAVLEQIGKDFGHEFTFDEALMGHAAIEVTGEPLPDETLAKAKASDAILFGAIGHIKYDNDPSAKVRPEQGLLKIRKELGLYANLRPIMLFDELLGASSLKAEILKGTDILFFRELTGDVYFGEKKRSEDRNTASDLMIYHRYEVERIATKAFEAARVRGKRLCSVDKANVLEASRLWREVVQELAKQYPDVETEHMFIDNAAMQLVKNPKKFDVVLTANLFGDILTDEASQIAGSMGMLASASVGDGTGFFEPIHGSAHDIAGQDKANPLASILSVALMFEISFGLKEEAKKITDAIDKALKDGYRTGDIADATTDKAKILGTEAMGQKVLEYLS</sequence>
<comment type="subcellular location">
    <subcellularLocation>
        <location evidence="13">Cytoplasm</location>
    </subcellularLocation>
</comment>
<feature type="domain" description="Isopropylmalate dehydrogenase-like" evidence="15">
    <location>
        <begin position="25"/>
        <end position="373"/>
    </location>
</feature>
<comment type="cofactor">
    <cofactor evidence="13 14">
        <name>Mg(2+)</name>
        <dbReference type="ChEBI" id="CHEBI:18420"/>
    </cofactor>
    <cofactor evidence="13 14">
        <name>Mn(2+)</name>
        <dbReference type="ChEBI" id="CHEBI:29035"/>
    </cofactor>
    <text evidence="13 14">Binds 1 Mg(2+) or Mn(2+) ion per subunit.</text>
</comment>
<dbReference type="Proteomes" id="UP001500582">
    <property type="component" value="Unassembled WGS sequence"/>
</dbReference>